<evidence type="ECO:0000313" key="2">
    <source>
        <dbReference type="EMBL" id="EKM48327.1"/>
    </source>
</evidence>
<dbReference type="InParanoid" id="K5WDW2"/>
<reference evidence="2 3" key="1">
    <citation type="journal article" date="2012" name="BMC Genomics">
        <title>Comparative genomics of the white-rot fungi, Phanerochaete carnosa and P. chrysosporium, to elucidate the genetic basis of the distinct wood types they colonize.</title>
        <authorList>
            <person name="Suzuki H."/>
            <person name="MacDonald J."/>
            <person name="Syed K."/>
            <person name="Salamov A."/>
            <person name="Hori C."/>
            <person name="Aerts A."/>
            <person name="Henrissat B."/>
            <person name="Wiebenga A."/>
            <person name="vanKuyk P.A."/>
            <person name="Barry K."/>
            <person name="Lindquist E."/>
            <person name="LaButti K."/>
            <person name="Lapidus A."/>
            <person name="Lucas S."/>
            <person name="Coutinho P."/>
            <person name="Gong Y."/>
            <person name="Samejima M."/>
            <person name="Mahadevan R."/>
            <person name="Abou-Zaid M."/>
            <person name="de Vries R.P."/>
            <person name="Igarashi K."/>
            <person name="Yadav J.S."/>
            <person name="Grigoriev I.V."/>
            <person name="Master E.R."/>
        </authorList>
    </citation>
    <scope>NUCLEOTIDE SEQUENCE [LARGE SCALE GENOMIC DNA]</scope>
    <source>
        <strain evidence="2 3">HHB-10118-sp</strain>
    </source>
</reference>
<evidence type="ECO:0000256" key="1">
    <source>
        <dbReference type="SAM" id="Coils"/>
    </source>
</evidence>
<organism evidence="2 3">
    <name type="scientific">Phanerochaete carnosa (strain HHB-10118-sp)</name>
    <name type="common">White-rot fungus</name>
    <name type="synonym">Peniophora carnosa</name>
    <dbReference type="NCBI Taxonomy" id="650164"/>
    <lineage>
        <taxon>Eukaryota</taxon>
        <taxon>Fungi</taxon>
        <taxon>Dikarya</taxon>
        <taxon>Basidiomycota</taxon>
        <taxon>Agaricomycotina</taxon>
        <taxon>Agaricomycetes</taxon>
        <taxon>Polyporales</taxon>
        <taxon>Phanerochaetaceae</taxon>
        <taxon>Phanerochaete</taxon>
    </lineage>
</organism>
<feature type="coiled-coil region" evidence="1">
    <location>
        <begin position="166"/>
        <end position="217"/>
    </location>
</feature>
<keyword evidence="3" id="KW-1185">Reference proteome</keyword>
<dbReference type="KEGG" id="pco:PHACADRAFT_33933"/>
<dbReference type="Proteomes" id="UP000008370">
    <property type="component" value="Unassembled WGS sequence"/>
</dbReference>
<evidence type="ECO:0000313" key="3">
    <source>
        <dbReference type="Proteomes" id="UP000008370"/>
    </source>
</evidence>
<protein>
    <submittedName>
        <fullName evidence="2">Uncharacterized protein</fullName>
    </submittedName>
</protein>
<keyword evidence="1" id="KW-0175">Coiled coil</keyword>
<dbReference type="Gene3D" id="1.10.287.1490">
    <property type="match status" value="1"/>
</dbReference>
<dbReference type="SUPFAM" id="SSF57997">
    <property type="entry name" value="Tropomyosin"/>
    <property type="match status" value="1"/>
</dbReference>
<dbReference type="EMBL" id="JH931181">
    <property type="protein sequence ID" value="EKM48327.1"/>
    <property type="molecule type" value="Genomic_DNA"/>
</dbReference>
<dbReference type="OrthoDB" id="10636803at2759"/>
<dbReference type="GeneID" id="18919868"/>
<accession>K5WDW2</accession>
<proteinExistence type="predicted"/>
<dbReference type="HOGENOM" id="CLU_542453_0_0_1"/>
<dbReference type="RefSeq" id="XP_007403121.1">
    <property type="nucleotide sequence ID" value="XM_007403059.1"/>
</dbReference>
<dbReference type="AlphaFoldDB" id="K5WDW2"/>
<sequence>AKRDIGALTEEKEELGSTLKTRTAEVAQLKTQRDVVVAALAAEKKSARDGVVEITGKLEDCQVALQGLRSQLQAAMSDAVKGQIAINELRSENGRLHKTVSSLEADVQVAEIKIVRGDVRVTELGNQLKAATQELGSAQGRASLAQSALKQCQDTLRTHMTRKDKVAALSSKVESLEKENSDLSLSVKTLEDENAGLRADLARLANVDKQVEDARAETVLGQDQLKAVVEECDRLTVAAEDWDEVKSELSDARSKLTEVRKEKVHFIVAHIDIHNKLAVSEKICQEFQVWNAGLSADLSTESETHTTTREDSPAAISYFTSIKELKNVEAERIELKETSLSAEGGATSVDFTIVPHPFTTESADACDDDDEVTMVADPVDAETCETPKEAPNNDIVVNDGDTIAQPAQGPEIGCVPEISLPVSLAPVKSAKPKAASFDKENGFPFTRVIRPSCSAVLCASPRINGLTPSSSTLRFFAPGSPVPNTISSGGVSFASVWGSPVPF</sequence>
<feature type="non-terminal residue" evidence="2">
    <location>
        <position position="1"/>
    </location>
</feature>
<gene>
    <name evidence="2" type="ORF">PHACADRAFT_33933</name>
</gene>
<name>K5WDW2_PHACS</name>